<dbReference type="Pfam" id="PF21699">
    <property type="entry name" value="TM1266-like"/>
    <property type="match status" value="1"/>
</dbReference>
<dbReference type="AlphaFoldDB" id="W0FQR3"/>
<dbReference type="InterPro" id="IPR045865">
    <property type="entry name" value="ACT-like_dom_sf"/>
</dbReference>
<reference evidence="1" key="1">
    <citation type="journal article" date="2013" name="PLoS ONE">
        <title>Metagenomic insights into the carbohydrate-active enzymes carried by the microorganisms adhering to solid digesta in the rumen of cows.</title>
        <authorList>
            <person name="Wang L."/>
            <person name="Hatem A."/>
            <person name="Catalyurek U.V."/>
            <person name="Morrison M."/>
            <person name="Yu Z."/>
        </authorList>
    </citation>
    <scope>NUCLEOTIDE SEQUENCE</scope>
</reference>
<organism evidence="1">
    <name type="scientific">uncultured bacterium Contigcl_1149</name>
    <dbReference type="NCBI Taxonomy" id="1393644"/>
    <lineage>
        <taxon>Bacteria</taxon>
        <taxon>environmental samples</taxon>
    </lineage>
</organism>
<sequence length="91" mass="9643">MPVDTDIRMGFVGIVVEKKDEIAEVNRLLSHFSDMIRGRIGIPNQADNSAVIGLIVEGTNARVGALTGKLGNIPGITVKSALTAKKSSIKK</sequence>
<proteinExistence type="predicted"/>
<evidence type="ECO:0000313" key="1">
    <source>
        <dbReference type="EMBL" id="AHF25824.1"/>
    </source>
</evidence>
<dbReference type="Gene3D" id="3.30.70.1150">
    <property type="entry name" value="ACT-like. Chain A, domain 2"/>
    <property type="match status" value="1"/>
</dbReference>
<dbReference type="SUPFAM" id="SSF55021">
    <property type="entry name" value="ACT-like"/>
    <property type="match status" value="1"/>
</dbReference>
<evidence type="ECO:0008006" key="2">
    <source>
        <dbReference type="Google" id="ProtNLM"/>
    </source>
</evidence>
<dbReference type="EMBL" id="KC246854">
    <property type="protein sequence ID" value="AHF25824.1"/>
    <property type="molecule type" value="Genomic_DNA"/>
</dbReference>
<name>W0FQR3_9BACT</name>
<protein>
    <recommendedName>
        <fullName evidence="2">Iron-only hydrogenase system regulator</fullName>
    </recommendedName>
</protein>
<dbReference type="InterPro" id="IPR027271">
    <property type="entry name" value="Acetolactate_synth/TF_NikR_C"/>
</dbReference>
<accession>W0FQR3</accession>
<dbReference type="NCBIfam" id="TIGR03959">
    <property type="entry name" value="hyd_TM1266"/>
    <property type="match status" value="1"/>
</dbReference>
<dbReference type="InterPro" id="IPR023860">
    <property type="entry name" value="FeFe-hyd_TM1266"/>
</dbReference>